<dbReference type="SMART" id="SM00443">
    <property type="entry name" value="G_patch"/>
    <property type="match status" value="1"/>
</dbReference>
<reference evidence="4" key="1">
    <citation type="submission" date="2014-01" db="EMBL/GenBank/DDBJ databases">
        <title>The Genome Sequence of Anopheles farauti FAR1 (V2).</title>
        <authorList>
            <consortium name="The Broad Institute Genomics Platform"/>
            <person name="Neafsey D.E."/>
            <person name="Besansky N."/>
            <person name="Howell P."/>
            <person name="Walton C."/>
            <person name="Young S.K."/>
            <person name="Zeng Q."/>
            <person name="Gargeya S."/>
            <person name="Fitzgerald M."/>
            <person name="Haas B."/>
            <person name="Abouelleil A."/>
            <person name="Allen A.W."/>
            <person name="Alvarado L."/>
            <person name="Arachchi H.M."/>
            <person name="Berlin A.M."/>
            <person name="Chapman S.B."/>
            <person name="Gainer-Dewar J."/>
            <person name="Goldberg J."/>
            <person name="Griggs A."/>
            <person name="Gujja S."/>
            <person name="Hansen M."/>
            <person name="Howarth C."/>
            <person name="Imamovic A."/>
            <person name="Ireland A."/>
            <person name="Larimer J."/>
            <person name="McCowan C."/>
            <person name="Murphy C."/>
            <person name="Pearson M."/>
            <person name="Poon T.W."/>
            <person name="Priest M."/>
            <person name="Roberts A."/>
            <person name="Saif S."/>
            <person name="Shea T."/>
            <person name="Sisk P."/>
            <person name="Sykes S."/>
            <person name="Wortman J."/>
            <person name="Nusbaum C."/>
            <person name="Birren B."/>
        </authorList>
    </citation>
    <scope>NUCLEOTIDE SEQUENCE [LARGE SCALE GENOMIC DNA]</scope>
    <source>
        <strain evidence="4">FAR1</strain>
    </source>
</reference>
<proteinExistence type="predicted"/>
<dbReference type="STRING" id="69004.A0A182Q982"/>
<organism evidence="3 4">
    <name type="scientific">Anopheles farauti</name>
    <dbReference type="NCBI Taxonomy" id="69004"/>
    <lineage>
        <taxon>Eukaryota</taxon>
        <taxon>Metazoa</taxon>
        <taxon>Ecdysozoa</taxon>
        <taxon>Arthropoda</taxon>
        <taxon>Hexapoda</taxon>
        <taxon>Insecta</taxon>
        <taxon>Pterygota</taxon>
        <taxon>Neoptera</taxon>
        <taxon>Endopterygota</taxon>
        <taxon>Diptera</taxon>
        <taxon>Nematocera</taxon>
        <taxon>Culicoidea</taxon>
        <taxon>Culicidae</taxon>
        <taxon>Anophelinae</taxon>
        <taxon>Anopheles</taxon>
    </lineage>
</organism>
<reference evidence="3" key="2">
    <citation type="submission" date="2020-05" db="UniProtKB">
        <authorList>
            <consortium name="EnsemblMetazoa"/>
        </authorList>
    </citation>
    <scope>IDENTIFICATION</scope>
    <source>
        <strain evidence="3">FAR1</strain>
    </source>
</reference>
<evidence type="ECO:0000256" key="1">
    <source>
        <dbReference type="SAM" id="MobiDB-lite"/>
    </source>
</evidence>
<dbReference type="Proteomes" id="UP000075886">
    <property type="component" value="Unassembled WGS sequence"/>
</dbReference>
<dbReference type="VEuPathDB" id="VectorBase:AFAF005564"/>
<dbReference type="GO" id="GO:0010521">
    <property type="term" value="F:telomerase inhibitor activity"/>
    <property type="evidence" value="ECO:0007669"/>
    <property type="project" value="TreeGrafter"/>
</dbReference>
<evidence type="ECO:0000313" key="3">
    <source>
        <dbReference type="EnsemblMetazoa" id="AFAF005564-PA"/>
    </source>
</evidence>
<dbReference type="GO" id="GO:0005730">
    <property type="term" value="C:nucleolus"/>
    <property type="evidence" value="ECO:0007669"/>
    <property type="project" value="TreeGrafter"/>
</dbReference>
<feature type="compositionally biased region" description="Basic and acidic residues" evidence="1">
    <location>
        <begin position="382"/>
        <end position="398"/>
    </location>
</feature>
<dbReference type="Pfam" id="PF01585">
    <property type="entry name" value="G-patch"/>
    <property type="match status" value="1"/>
</dbReference>
<sequence length="502" mass="55238">MDEQGEALLSSVMLPSIKNRQKKLCQIQNNGAGALYKREENNIGARLMAKCGWSVGKGLGKAEDGITVPIQLRYKNDNEGMGFTGGNDDHWTQHDAGFNELLKRLNGEQDPDAPEAKTPNDSNVSLQSLEERSKKSRARVHYKKFTRGKDLSQVNEKDLANIFGKRTLSDVHNPSKKEQNDSTSDNDTESVARPVLGLSTTVASVSVNDYFKAKMAQKGLSFAAPVKFDAETSENTVEEEPEIEHSEHSEAVSDKPAKKSKKRKIQQAYEAEELMPTKVAPEEQPTEKVKKKKKSKKTVAESESVAATSNGLIEEPEAVTVEGVEEPVKKKSKSKSVAAPEEEAEIATNGHAVDEPEESVPPKKKKKKSKKNKSSDDAEVNGEDRESDGKDNNGRVEEPTAMSPAEPMANAAEYCPDEEVVEDEEELTCRVKVAVLKHLDESRFAGSNFGNIIGYRLTEEVKLVKNNCRIPGLLDQPSKKAQKSGGQKSSRRAYGKVERGKK</sequence>
<evidence type="ECO:0000313" key="4">
    <source>
        <dbReference type="Proteomes" id="UP000075886"/>
    </source>
</evidence>
<dbReference type="EMBL" id="AXCN02000739">
    <property type="status" value="NOT_ANNOTATED_CDS"/>
    <property type="molecule type" value="Genomic_DNA"/>
</dbReference>
<feature type="domain" description="G-patch" evidence="2">
    <location>
        <begin position="40"/>
        <end position="86"/>
    </location>
</feature>
<feature type="compositionally biased region" description="Basic residues" evidence="1">
    <location>
        <begin position="362"/>
        <end position="372"/>
    </location>
</feature>
<keyword evidence="4" id="KW-1185">Reference proteome</keyword>
<dbReference type="EnsemblMetazoa" id="AFAF005564-RA">
    <property type="protein sequence ID" value="AFAF005564-PA"/>
    <property type="gene ID" value="AFAF005564"/>
</dbReference>
<feature type="compositionally biased region" description="Polar residues" evidence="1">
    <location>
        <begin position="119"/>
        <end position="128"/>
    </location>
</feature>
<accession>A0A182Q982</accession>
<name>A0A182Q982_9DIPT</name>
<protein>
    <recommendedName>
        <fullName evidence="2">G-patch domain-containing protein</fullName>
    </recommendedName>
</protein>
<dbReference type="PANTHER" id="PTHR23149">
    <property type="entry name" value="G PATCH DOMAIN CONTAINING PROTEIN"/>
    <property type="match status" value="1"/>
</dbReference>
<feature type="region of interest" description="Disordered" evidence="1">
    <location>
        <begin position="169"/>
        <end position="192"/>
    </location>
</feature>
<feature type="region of interest" description="Disordered" evidence="1">
    <location>
        <begin position="229"/>
        <end position="419"/>
    </location>
</feature>
<dbReference type="InterPro" id="IPR050656">
    <property type="entry name" value="PINX1"/>
</dbReference>
<dbReference type="PROSITE" id="PS50174">
    <property type="entry name" value="G_PATCH"/>
    <property type="match status" value="1"/>
</dbReference>
<dbReference type="PANTHER" id="PTHR23149:SF27">
    <property type="entry name" value="PIN2_TERF1-INTERACTING TELOMERASE INHIBITOR 1"/>
    <property type="match status" value="1"/>
</dbReference>
<dbReference type="AlphaFoldDB" id="A0A182Q982"/>
<feature type="compositionally biased region" description="Basic and acidic residues" evidence="1">
    <location>
        <begin position="243"/>
        <end position="257"/>
    </location>
</feature>
<evidence type="ECO:0000259" key="2">
    <source>
        <dbReference type="PROSITE" id="PS50174"/>
    </source>
</evidence>
<dbReference type="GO" id="GO:0003676">
    <property type="term" value="F:nucleic acid binding"/>
    <property type="evidence" value="ECO:0007669"/>
    <property type="project" value="InterPro"/>
</dbReference>
<feature type="region of interest" description="Disordered" evidence="1">
    <location>
        <begin position="107"/>
        <end position="141"/>
    </location>
</feature>
<feature type="compositionally biased region" description="Basic and acidic residues" evidence="1">
    <location>
        <begin position="169"/>
        <end position="180"/>
    </location>
</feature>
<dbReference type="InterPro" id="IPR000467">
    <property type="entry name" value="G_patch_dom"/>
</dbReference>
<feature type="region of interest" description="Disordered" evidence="1">
    <location>
        <begin position="471"/>
        <end position="502"/>
    </location>
</feature>